<sequence>MRIKEDKVDSFVPTVRMNSLRFADSQRQSHQCTHQKCHLWAYLNKDIFDFDFVFEQSYRRSRLLPVLLIDDDDDDDDDDEDDDDEDDNDYDDGDDDDNNYDDGDDHEDNDDYDEGDSDGDDNDDKEEKTLNLVYPLLNSLVVL</sequence>
<gene>
    <name evidence="2" type="primary">jg5330</name>
    <name evidence="2" type="ORF">PAEG_LOCUS10925</name>
</gene>
<keyword evidence="3" id="KW-1185">Reference proteome</keyword>
<dbReference type="AlphaFoldDB" id="A0A8S4R759"/>
<organism evidence="2 3">
    <name type="scientific">Pararge aegeria aegeria</name>
    <dbReference type="NCBI Taxonomy" id="348720"/>
    <lineage>
        <taxon>Eukaryota</taxon>
        <taxon>Metazoa</taxon>
        <taxon>Ecdysozoa</taxon>
        <taxon>Arthropoda</taxon>
        <taxon>Hexapoda</taxon>
        <taxon>Insecta</taxon>
        <taxon>Pterygota</taxon>
        <taxon>Neoptera</taxon>
        <taxon>Endopterygota</taxon>
        <taxon>Lepidoptera</taxon>
        <taxon>Glossata</taxon>
        <taxon>Ditrysia</taxon>
        <taxon>Papilionoidea</taxon>
        <taxon>Nymphalidae</taxon>
        <taxon>Satyrinae</taxon>
        <taxon>Satyrini</taxon>
        <taxon>Parargina</taxon>
        <taxon>Pararge</taxon>
    </lineage>
</organism>
<comment type="caution">
    <text evidence="2">The sequence shown here is derived from an EMBL/GenBank/DDBJ whole genome shotgun (WGS) entry which is preliminary data.</text>
</comment>
<evidence type="ECO:0000313" key="3">
    <source>
        <dbReference type="Proteomes" id="UP000838756"/>
    </source>
</evidence>
<reference evidence="2" key="1">
    <citation type="submission" date="2022-03" db="EMBL/GenBank/DDBJ databases">
        <authorList>
            <person name="Lindestad O."/>
        </authorList>
    </citation>
    <scope>NUCLEOTIDE SEQUENCE</scope>
</reference>
<evidence type="ECO:0000256" key="1">
    <source>
        <dbReference type="SAM" id="MobiDB-lite"/>
    </source>
</evidence>
<feature type="region of interest" description="Disordered" evidence="1">
    <location>
        <begin position="69"/>
        <end position="130"/>
    </location>
</feature>
<accession>A0A8S4R759</accession>
<protein>
    <submittedName>
        <fullName evidence="2">Jg5330 protein</fullName>
    </submittedName>
</protein>
<proteinExistence type="predicted"/>
<dbReference type="Proteomes" id="UP000838756">
    <property type="component" value="Unassembled WGS sequence"/>
</dbReference>
<evidence type="ECO:0000313" key="2">
    <source>
        <dbReference type="EMBL" id="CAH2232706.1"/>
    </source>
</evidence>
<name>A0A8S4R759_9NEOP</name>
<dbReference type="EMBL" id="CAKXAJ010024914">
    <property type="protein sequence ID" value="CAH2232706.1"/>
    <property type="molecule type" value="Genomic_DNA"/>
</dbReference>
<feature type="compositionally biased region" description="Acidic residues" evidence="1">
    <location>
        <begin position="69"/>
        <end position="124"/>
    </location>
</feature>